<dbReference type="Pfam" id="PF00440">
    <property type="entry name" value="TetR_N"/>
    <property type="match status" value="1"/>
</dbReference>
<organism evidence="4 5">
    <name type="scientific">Phycicoccus endophyticus</name>
    <dbReference type="NCBI Taxonomy" id="1690220"/>
    <lineage>
        <taxon>Bacteria</taxon>
        <taxon>Bacillati</taxon>
        <taxon>Actinomycetota</taxon>
        <taxon>Actinomycetes</taxon>
        <taxon>Micrococcales</taxon>
        <taxon>Intrasporangiaceae</taxon>
        <taxon>Phycicoccus</taxon>
    </lineage>
</organism>
<evidence type="ECO:0000256" key="1">
    <source>
        <dbReference type="ARBA" id="ARBA00023125"/>
    </source>
</evidence>
<protein>
    <submittedName>
        <fullName evidence="4">TetR/AcrR family transcriptional regulator</fullName>
    </submittedName>
</protein>
<dbReference type="RefSeq" id="WP_166104736.1">
    <property type="nucleotide sequence ID" value="NZ_BMMY01000010.1"/>
</dbReference>
<keyword evidence="5" id="KW-1185">Reference proteome</keyword>
<proteinExistence type="predicted"/>
<dbReference type="PANTHER" id="PTHR30055">
    <property type="entry name" value="HTH-TYPE TRANSCRIPTIONAL REGULATOR RUTR"/>
    <property type="match status" value="1"/>
</dbReference>
<dbReference type="InterPro" id="IPR050109">
    <property type="entry name" value="HTH-type_TetR-like_transc_reg"/>
</dbReference>
<dbReference type="PANTHER" id="PTHR30055:SF146">
    <property type="entry name" value="HTH-TYPE TRANSCRIPTIONAL DUAL REGULATOR CECR"/>
    <property type="match status" value="1"/>
</dbReference>
<dbReference type="GO" id="GO:0000976">
    <property type="term" value="F:transcription cis-regulatory region binding"/>
    <property type="evidence" value="ECO:0007669"/>
    <property type="project" value="TreeGrafter"/>
</dbReference>
<accession>A0A7G9QZX3</accession>
<evidence type="ECO:0000256" key="2">
    <source>
        <dbReference type="PROSITE-ProRule" id="PRU00335"/>
    </source>
</evidence>
<name>A0A7G9QZX3_9MICO</name>
<dbReference type="GO" id="GO:0003700">
    <property type="term" value="F:DNA-binding transcription factor activity"/>
    <property type="evidence" value="ECO:0007669"/>
    <property type="project" value="TreeGrafter"/>
</dbReference>
<reference evidence="4 5" key="1">
    <citation type="submission" date="2020-08" db="EMBL/GenBank/DDBJ databases">
        <title>Genome sequence of Phycicoccus endophyticus JCM 31784T.</title>
        <authorList>
            <person name="Hyun D.-W."/>
            <person name="Bae J.-W."/>
        </authorList>
    </citation>
    <scope>NUCLEOTIDE SEQUENCE [LARGE SCALE GENOMIC DNA]</scope>
    <source>
        <strain evidence="4 5">JCM 31784</strain>
    </source>
</reference>
<sequence length="201" mass="21833">MTRAPRMSADERREATVLAATRVFGRRGYHGATTDEIAREAGISQPYVVRMFGSKQQLFLAVTQQALELTLAAFRHVVEDSREESRAVVVVRLGEAYRALAARREIHLVQMHAYALGADPVIGPAARAGFRQLVQFLLDEAGLPPAQTDDFMARGMLVNTVLGLRMAEDPTPVSRQLVDRVLPEAPAAAGATERGQRGAAG</sequence>
<dbReference type="InterPro" id="IPR001647">
    <property type="entry name" value="HTH_TetR"/>
</dbReference>
<dbReference type="InterPro" id="IPR009057">
    <property type="entry name" value="Homeodomain-like_sf"/>
</dbReference>
<dbReference type="KEGG" id="pei:H9L10_11520"/>
<evidence type="ECO:0000313" key="4">
    <source>
        <dbReference type="EMBL" id="QNN48898.1"/>
    </source>
</evidence>
<dbReference type="Proteomes" id="UP000515976">
    <property type="component" value="Chromosome"/>
</dbReference>
<dbReference type="PRINTS" id="PR00455">
    <property type="entry name" value="HTHTETR"/>
</dbReference>
<dbReference type="SUPFAM" id="SSF46689">
    <property type="entry name" value="Homeodomain-like"/>
    <property type="match status" value="1"/>
</dbReference>
<evidence type="ECO:0000313" key="5">
    <source>
        <dbReference type="Proteomes" id="UP000515976"/>
    </source>
</evidence>
<dbReference type="Gene3D" id="1.10.357.10">
    <property type="entry name" value="Tetracycline Repressor, domain 2"/>
    <property type="match status" value="1"/>
</dbReference>
<evidence type="ECO:0000259" key="3">
    <source>
        <dbReference type="PROSITE" id="PS50977"/>
    </source>
</evidence>
<feature type="DNA-binding region" description="H-T-H motif" evidence="2">
    <location>
        <begin position="33"/>
        <end position="52"/>
    </location>
</feature>
<gene>
    <name evidence="4" type="ORF">H9L10_11520</name>
</gene>
<dbReference type="AlphaFoldDB" id="A0A7G9QZX3"/>
<dbReference type="PROSITE" id="PS50977">
    <property type="entry name" value="HTH_TETR_2"/>
    <property type="match status" value="1"/>
</dbReference>
<keyword evidence="1 2" id="KW-0238">DNA-binding</keyword>
<dbReference type="EMBL" id="CP060712">
    <property type="protein sequence ID" value="QNN48898.1"/>
    <property type="molecule type" value="Genomic_DNA"/>
</dbReference>
<feature type="domain" description="HTH tetR-type" evidence="3">
    <location>
        <begin position="10"/>
        <end position="70"/>
    </location>
</feature>